<comment type="caution">
    <text evidence="1">The sequence shown here is derived from an EMBL/GenBank/DDBJ whole genome shotgun (WGS) entry which is preliminary data.</text>
</comment>
<organism evidence="1 2">
    <name type="scientific">Legionella maioricensis</name>
    <dbReference type="NCBI Taxonomy" id="2896528"/>
    <lineage>
        <taxon>Bacteria</taxon>
        <taxon>Pseudomonadati</taxon>
        <taxon>Pseudomonadota</taxon>
        <taxon>Gammaproteobacteria</taxon>
        <taxon>Legionellales</taxon>
        <taxon>Legionellaceae</taxon>
        <taxon>Legionella</taxon>
    </lineage>
</organism>
<gene>
    <name evidence="1" type="ORF">LOX96_12440</name>
</gene>
<evidence type="ECO:0000313" key="1">
    <source>
        <dbReference type="EMBL" id="MCL9684906.1"/>
    </source>
</evidence>
<keyword evidence="2" id="KW-1185">Reference proteome</keyword>
<proteinExistence type="predicted"/>
<dbReference type="AlphaFoldDB" id="A0A9X2IC58"/>
<reference evidence="1" key="1">
    <citation type="submission" date="2021-11" db="EMBL/GenBank/DDBJ databases">
        <title>Legionella maioricencis sp. nov., a new species isolated from hot water samples in Mallorca.</title>
        <authorList>
            <person name="Crespi S."/>
            <person name="Drasar V."/>
            <person name="Salva-Serra F."/>
            <person name="Jaen-Luchoro D."/>
            <person name="Pineiro-Iglesias B."/>
            <person name="Aliaga F."/>
            <person name="Fernandez-Juarez V."/>
            <person name="Coll G."/>
            <person name="Moore E.R.B."/>
            <person name="Bennasar-Figueras A."/>
        </authorList>
    </citation>
    <scope>NUCLEOTIDE SEQUENCE</scope>
    <source>
        <strain evidence="1">HCPI-6</strain>
    </source>
</reference>
<dbReference type="Proteomes" id="UP001139721">
    <property type="component" value="Unassembled WGS sequence"/>
</dbReference>
<protein>
    <recommendedName>
        <fullName evidence="3">SidC homolog</fullName>
    </recommendedName>
</protein>
<dbReference type="RefSeq" id="WP_250422776.1">
    <property type="nucleotide sequence ID" value="NZ_JAJKBJ010000016.1"/>
</dbReference>
<sequence length="352" mass="40201">MTQEKIDYSIKDLAPDTKAEISNYINEEPSRSSFALSSRMFGLGEIQDNRIKTKLVQYMATGKLEMLVKLLAIRPDLRSAIQPLVQHALFKLAGFGEQDKMKLILESYPEFFYTYAPLKDISNVCPAINKGDCKGITVFQHAVWAGDVFYMCNMMLDCLPENEEGEKIRAELQRQYKELMEHGVVYEVDGKLHFEKQFSVQSLMGGLSQYVTNYESWAWKEREFHWCKDVGLLQNLLTAHFRHHYCDPEESFWNNPNFTKAKLTRTLVFNDVAKNEKQVWDDTVVDLGSKCAISSGPLGGAGNKFVGSSVAEHDLRALTTLHNVRTNIDLPDLVKRLNSPIQSQKEDYRPPA</sequence>
<accession>A0A9X2IC58</accession>
<dbReference type="EMBL" id="JAJKBJ010000016">
    <property type="protein sequence ID" value="MCL9684906.1"/>
    <property type="molecule type" value="Genomic_DNA"/>
</dbReference>
<evidence type="ECO:0000313" key="2">
    <source>
        <dbReference type="Proteomes" id="UP001139721"/>
    </source>
</evidence>
<name>A0A9X2IC58_9GAMM</name>
<evidence type="ECO:0008006" key="3">
    <source>
        <dbReference type="Google" id="ProtNLM"/>
    </source>
</evidence>